<feature type="domain" description="PPM-type phosphatase" evidence="1">
    <location>
        <begin position="248"/>
        <end position="484"/>
    </location>
</feature>
<name>A0A7C5M6I4_UNCW3</name>
<dbReference type="CDD" id="cd00143">
    <property type="entry name" value="PP2Cc"/>
    <property type="match status" value="1"/>
</dbReference>
<comment type="caution">
    <text evidence="2">The sequence shown here is derived from an EMBL/GenBank/DDBJ whole genome shotgun (WGS) entry which is preliminary data.</text>
</comment>
<proteinExistence type="predicted"/>
<dbReference type="AlphaFoldDB" id="A0A7C5M6I4"/>
<dbReference type="PROSITE" id="PS51746">
    <property type="entry name" value="PPM_2"/>
    <property type="match status" value="1"/>
</dbReference>
<dbReference type="InterPro" id="IPR001932">
    <property type="entry name" value="PPM-type_phosphatase-like_dom"/>
</dbReference>
<dbReference type="Pfam" id="PF12773">
    <property type="entry name" value="DZR"/>
    <property type="match status" value="1"/>
</dbReference>
<evidence type="ECO:0000313" key="2">
    <source>
        <dbReference type="EMBL" id="HHF58255.1"/>
    </source>
</evidence>
<organism evidence="2">
    <name type="scientific">candidate division WOR-3 bacterium</name>
    <dbReference type="NCBI Taxonomy" id="2052148"/>
    <lineage>
        <taxon>Bacteria</taxon>
        <taxon>Bacteria division WOR-3</taxon>
    </lineage>
</organism>
<dbReference type="SMART" id="SM00331">
    <property type="entry name" value="PP2C_SIG"/>
    <property type="match status" value="1"/>
</dbReference>
<gene>
    <name evidence="2" type="ORF">ENL41_02395</name>
</gene>
<dbReference type="SUPFAM" id="SSF81606">
    <property type="entry name" value="PP2C-like"/>
    <property type="match status" value="1"/>
</dbReference>
<reference evidence="2" key="1">
    <citation type="journal article" date="2020" name="mSystems">
        <title>Genome- and Community-Level Interaction Insights into Carbon Utilization and Element Cycling Functions of Hydrothermarchaeota in Hydrothermal Sediment.</title>
        <authorList>
            <person name="Zhou Z."/>
            <person name="Liu Y."/>
            <person name="Xu W."/>
            <person name="Pan J."/>
            <person name="Luo Z.H."/>
            <person name="Li M."/>
        </authorList>
    </citation>
    <scope>NUCLEOTIDE SEQUENCE [LARGE SCALE GENOMIC DNA]</scope>
    <source>
        <strain evidence="2">HyVt-94</strain>
    </source>
</reference>
<dbReference type="InterPro" id="IPR036457">
    <property type="entry name" value="PPM-type-like_dom_sf"/>
</dbReference>
<dbReference type="Proteomes" id="UP000886014">
    <property type="component" value="Unassembled WGS sequence"/>
</dbReference>
<dbReference type="Pfam" id="PF13672">
    <property type="entry name" value="PP2C_2"/>
    <property type="match status" value="1"/>
</dbReference>
<accession>A0A7C5M6I4</accession>
<dbReference type="EMBL" id="DRTV01000167">
    <property type="protein sequence ID" value="HHF58255.1"/>
    <property type="molecule type" value="Genomic_DNA"/>
</dbReference>
<sequence>MERILRCPRCNTLNPPESKFCVRCGFDLDTFFCKKCGNVVRISEEKCPYCGTEIKSRYVIPPQPEAPLIKDKKYKLITGSPTIIVEEVNPNLTRTLTEDDVFRFYMNYLMLYDTVETESGILPVLKIQEGLMSLDELWSKLDDVKKLEFLMDLFNTLKKGKFYVYNNLDEFYVSENLKPCISLRAEPSAFFEAPVDWAKELIAHLTGATDSLWEREKPRIIKETQTLEEIINWLKELRNHHREIQVEYFGMSDKGPLRSINEDSFLITTYNSLKSFKDSKLNIFKGLFVLSDGLGGHEKGDIASKLIIDLIERELVKQMVSENSINLEEIEKTVYVVNNIVYARNTERKEAREKMGGTVAGVLIVNDEVAWFNVGDSPIYMIEGSEIREISHRDISQRIAKAVSQAVGIRPSSSIDIHRGLIEQRAPEFYLLMASDGLTDVVSEEEVLQIVTSEGSVESKVNRLLQMALGRKTRDNVTALLLKVKKTDLIGEPEE</sequence>
<protein>
    <recommendedName>
        <fullName evidence="1">PPM-type phosphatase domain-containing protein</fullName>
    </recommendedName>
</protein>
<dbReference type="SMART" id="SM00332">
    <property type="entry name" value="PP2Cc"/>
    <property type="match status" value="1"/>
</dbReference>
<dbReference type="Gene3D" id="3.60.40.10">
    <property type="entry name" value="PPM-type phosphatase domain"/>
    <property type="match status" value="1"/>
</dbReference>
<evidence type="ECO:0000259" key="1">
    <source>
        <dbReference type="PROSITE" id="PS51746"/>
    </source>
</evidence>
<dbReference type="InterPro" id="IPR025874">
    <property type="entry name" value="DZR"/>
</dbReference>